<dbReference type="AlphaFoldDB" id="A0A8S0Z2F3"/>
<proteinExistence type="predicted"/>
<evidence type="ECO:0000313" key="2">
    <source>
        <dbReference type="Proteomes" id="UP000494256"/>
    </source>
</evidence>
<organism evidence="1 2">
    <name type="scientific">Arctia plantaginis</name>
    <name type="common">Wood tiger moth</name>
    <name type="synonym">Phalaena plantaginis</name>
    <dbReference type="NCBI Taxonomy" id="874455"/>
    <lineage>
        <taxon>Eukaryota</taxon>
        <taxon>Metazoa</taxon>
        <taxon>Ecdysozoa</taxon>
        <taxon>Arthropoda</taxon>
        <taxon>Hexapoda</taxon>
        <taxon>Insecta</taxon>
        <taxon>Pterygota</taxon>
        <taxon>Neoptera</taxon>
        <taxon>Endopterygota</taxon>
        <taxon>Lepidoptera</taxon>
        <taxon>Glossata</taxon>
        <taxon>Ditrysia</taxon>
        <taxon>Noctuoidea</taxon>
        <taxon>Erebidae</taxon>
        <taxon>Arctiinae</taxon>
        <taxon>Arctia</taxon>
    </lineage>
</organism>
<gene>
    <name evidence="1" type="ORF">APLA_LOCUS1945</name>
</gene>
<accession>A0A8S0Z2F3</accession>
<dbReference type="OrthoDB" id="10567947at2759"/>
<sequence length="111" mass="12269">MGPKSVTESQGCACGGTVFREIAQHYVINANLGVSRTCTITAKYKFLNKTQHKANEVAYYTALLAPYHNIKHTTYNISLCLLAALMTGNPSQSLIKRKRTLNSPTHVIQQD</sequence>
<name>A0A8S0Z2F3_ARCPL</name>
<evidence type="ECO:0000313" key="1">
    <source>
        <dbReference type="EMBL" id="CAB3224402.1"/>
    </source>
</evidence>
<dbReference type="EMBL" id="CADEBD010000171">
    <property type="protein sequence ID" value="CAB3224402.1"/>
    <property type="molecule type" value="Genomic_DNA"/>
</dbReference>
<reference evidence="1 2" key="1">
    <citation type="submission" date="2020-04" db="EMBL/GenBank/DDBJ databases">
        <authorList>
            <person name="Wallbank WR R."/>
            <person name="Pardo Diaz C."/>
            <person name="Kozak K."/>
            <person name="Martin S."/>
            <person name="Jiggins C."/>
            <person name="Moest M."/>
            <person name="Warren A I."/>
            <person name="Byers J.R.P. K."/>
            <person name="Montejo-Kovacevich G."/>
            <person name="Yen C E."/>
        </authorList>
    </citation>
    <scope>NUCLEOTIDE SEQUENCE [LARGE SCALE GENOMIC DNA]</scope>
</reference>
<protein>
    <submittedName>
        <fullName evidence="1">Uncharacterized protein</fullName>
    </submittedName>
</protein>
<dbReference type="Proteomes" id="UP000494256">
    <property type="component" value="Unassembled WGS sequence"/>
</dbReference>
<comment type="caution">
    <text evidence="1">The sequence shown here is derived from an EMBL/GenBank/DDBJ whole genome shotgun (WGS) entry which is preliminary data.</text>
</comment>